<keyword evidence="2" id="KW-0479">Metal-binding</keyword>
<dbReference type="PANTHER" id="PTHR13794:SF58">
    <property type="entry name" value="MITOCHONDRIAL ENOLASE SUPERFAMILY MEMBER 1"/>
    <property type="match status" value="1"/>
</dbReference>
<dbReference type="AlphaFoldDB" id="A0A382UJ10"/>
<keyword evidence="3" id="KW-0460">Magnesium</keyword>
<dbReference type="GO" id="GO:0016052">
    <property type="term" value="P:carbohydrate catabolic process"/>
    <property type="evidence" value="ECO:0007669"/>
    <property type="project" value="TreeGrafter"/>
</dbReference>
<dbReference type="GO" id="GO:0016836">
    <property type="term" value="F:hydro-lyase activity"/>
    <property type="evidence" value="ECO:0007669"/>
    <property type="project" value="TreeGrafter"/>
</dbReference>
<comment type="cofactor">
    <cofactor evidence="1">
        <name>Mg(2+)</name>
        <dbReference type="ChEBI" id="CHEBI:18420"/>
    </cofactor>
</comment>
<dbReference type="SUPFAM" id="SSF54826">
    <property type="entry name" value="Enolase N-terminal domain-like"/>
    <property type="match status" value="1"/>
</dbReference>
<organism evidence="5">
    <name type="scientific">marine metagenome</name>
    <dbReference type="NCBI Taxonomy" id="408172"/>
    <lineage>
        <taxon>unclassified sequences</taxon>
        <taxon>metagenomes</taxon>
        <taxon>ecological metagenomes</taxon>
    </lineage>
</organism>
<accession>A0A382UJ10</accession>
<feature type="domain" description="Mandelate racemase/muconate lactonizing enzyme N-terminal" evidence="4">
    <location>
        <begin position="26"/>
        <end position="124"/>
    </location>
</feature>
<dbReference type="Gene3D" id="3.30.390.10">
    <property type="entry name" value="Enolase-like, N-terminal domain"/>
    <property type="match status" value="1"/>
</dbReference>
<evidence type="ECO:0000256" key="3">
    <source>
        <dbReference type="ARBA" id="ARBA00022842"/>
    </source>
</evidence>
<sequence length="162" mass="17904">MKITKTEVFVLGDPEPEGPVDGARVHGLAFVRIHTDEGITGLSEIFCVPPGVARAVLDGPESLFGRLLLGDYPVTPERLWTRLYNSMLHGNRRGWVIICLGAVDVALWDIFGKSTRRPVYELLGGAERSRNQVIESNAPRCVIPYCTIISDGWDRDSVLGEQ</sequence>
<dbReference type="GO" id="GO:0000287">
    <property type="term" value="F:magnesium ion binding"/>
    <property type="evidence" value="ECO:0007669"/>
    <property type="project" value="TreeGrafter"/>
</dbReference>
<reference evidence="5" key="1">
    <citation type="submission" date="2018-05" db="EMBL/GenBank/DDBJ databases">
        <authorList>
            <person name="Lanie J.A."/>
            <person name="Ng W.-L."/>
            <person name="Kazmierczak K.M."/>
            <person name="Andrzejewski T.M."/>
            <person name="Davidsen T.M."/>
            <person name="Wayne K.J."/>
            <person name="Tettelin H."/>
            <person name="Glass J.I."/>
            <person name="Rusch D."/>
            <person name="Podicherti R."/>
            <person name="Tsui H.-C.T."/>
            <person name="Winkler M.E."/>
        </authorList>
    </citation>
    <scope>NUCLEOTIDE SEQUENCE</scope>
</reference>
<protein>
    <recommendedName>
        <fullName evidence="4">Mandelate racemase/muconate lactonizing enzyme N-terminal domain-containing protein</fullName>
    </recommendedName>
</protein>
<gene>
    <name evidence="5" type="ORF">METZ01_LOCUS387044</name>
</gene>
<name>A0A382UJ10_9ZZZZ</name>
<dbReference type="EMBL" id="UINC01144586">
    <property type="protein sequence ID" value="SVD34190.1"/>
    <property type="molecule type" value="Genomic_DNA"/>
</dbReference>
<evidence type="ECO:0000259" key="4">
    <source>
        <dbReference type="Pfam" id="PF02746"/>
    </source>
</evidence>
<evidence type="ECO:0000256" key="1">
    <source>
        <dbReference type="ARBA" id="ARBA00001946"/>
    </source>
</evidence>
<evidence type="ECO:0000313" key="5">
    <source>
        <dbReference type="EMBL" id="SVD34190.1"/>
    </source>
</evidence>
<evidence type="ECO:0000256" key="2">
    <source>
        <dbReference type="ARBA" id="ARBA00022723"/>
    </source>
</evidence>
<dbReference type="InterPro" id="IPR013341">
    <property type="entry name" value="Mandelate_racemase_N_dom"/>
</dbReference>
<dbReference type="Pfam" id="PF02746">
    <property type="entry name" value="MR_MLE_N"/>
    <property type="match status" value="1"/>
</dbReference>
<feature type="non-terminal residue" evidence="5">
    <location>
        <position position="162"/>
    </location>
</feature>
<proteinExistence type="predicted"/>
<dbReference type="InterPro" id="IPR029017">
    <property type="entry name" value="Enolase-like_N"/>
</dbReference>
<dbReference type="InterPro" id="IPR046945">
    <property type="entry name" value="RHMD-like"/>
</dbReference>
<dbReference type="PANTHER" id="PTHR13794">
    <property type="entry name" value="ENOLASE SUPERFAMILY, MANDELATE RACEMASE"/>
    <property type="match status" value="1"/>
</dbReference>